<name>A0ABR1S9T7_9PEZI</name>
<gene>
    <name evidence="1" type="ORF">PG991_005527</name>
</gene>
<accession>A0ABR1S9T7</accession>
<protein>
    <submittedName>
        <fullName evidence="1">Vegetative incompatibility protein HET-E-1</fullName>
    </submittedName>
</protein>
<dbReference type="EMBL" id="JAQQWI010000007">
    <property type="protein sequence ID" value="KAK8028471.1"/>
    <property type="molecule type" value="Genomic_DNA"/>
</dbReference>
<comment type="caution">
    <text evidence="1">The sequence shown here is derived from an EMBL/GenBank/DDBJ whole genome shotgun (WGS) entry which is preliminary data.</text>
</comment>
<evidence type="ECO:0000313" key="1">
    <source>
        <dbReference type="EMBL" id="KAK8028471.1"/>
    </source>
</evidence>
<keyword evidence="2" id="KW-1185">Reference proteome</keyword>
<dbReference type="Proteomes" id="UP001396898">
    <property type="component" value="Unassembled WGS sequence"/>
</dbReference>
<sequence>MAYSWLDPARVTGSPSYSLLFTIVDFHWHQGHPLVLNICRDSFRYSAFHHYSSSTTPCSMTNMGLYITLPLIYTHGGAYAVLDAFLDADPGHKKYLCICLQSSHLSSAVFSRSISVRKPLEIDTESLGDLRRYNIMVPYKAGYTRDAHSSEGKIGLILVLKETATQFFSAQPEPSNTSCFHSNQPLVTNLKQYYTSPIFLFDSRNGLLTLSPPQHCGSIDPLHTALMYIETKSEGQHGQSEAYYLFFGAMMREESVTWYCDMTTRSQLTKQKLTQLMMSQADLEEHFRKKAMAELGSMRQRTHATSEDLQIDIGSSVYLSPEMVTRTAILSGPSPGGRTRRRRHGAVWKFLSSFRLPVGSSPTSAANWGK</sequence>
<reference evidence="1 2" key="1">
    <citation type="submission" date="2023-01" db="EMBL/GenBank/DDBJ databases">
        <title>Analysis of 21 Apiospora genomes using comparative genomics revels a genus with tremendous synthesis potential of carbohydrate active enzymes and secondary metabolites.</title>
        <authorList>
            <person name="Sorensen T."/>
        </authorList>
    </citation>
    <scope>NUCLEOTIDE SEQUENCE [LARGE SCALE GENOMIC DNA]</scope>
    <source>
        <strain evidence="1 2">CBS 20057</strain>
    </source>
</reference>
<evidence type="ECO:0000313" key="2">
    <source>
        <dbReference type="Proteomes" id="UP001396898"/>
    </source>
</evidence>
<proteinExistence type="predicted"/>
<organism evidence="1 2">
    <name type="scientific">Apiospora marii</name>
    <dbReference type="NCBI Taxonomy" id="335849"/>
    <lineage>
        <taxon>Eukaryota</taxon>
        <taxon>Fungi</taxon>
        <taxon>Dikarya</taxon>
        <taxon>Ascomycota</taxon>
        <taxon>Pezizomycotina</taxon>
        <taxon>Sordariomycetes</taxon>
        <taxon>Xylariomycetidae</taxon>
        <taxon>Amphisphaeriales</taxon>
        <taxon>Apiosporaceae</taxon>
        <taxon>Apiospora</taxon>
    </lineage>
</organism>